<dbReference type="GO" id="GO:0019693">
    <property type="term" value="P:ribose phosphate metabolic process"/>
    <property type="evidence" value="ECO:0007669"/>
    <property type="project" value="TreeGrafter"/>
</dbReference>
<evidence type="ECO:0000259" key="4">
    <source>
        <dbReference type="PROSITE" id="PS51462"/>
    </source>
</evidence>
<feature type="domain" description="Nudix hydrolase" evidence="4">
    <location>
        <begin position="40"/>
        <end position="171"/>
    </location>
</feature>
<dbReference type="GO" id="GO:0005829">
    <property type="term" value="C:cytosol"/>
    <property type="evidence" value="ECO:0007669"/>
    <property type="project" value="TreeGrafter"/>
</dbReference>
<gene>
    <name evidence="5" type="ORF">EJA12_00035</name>
    <name evidence="6" type="ORF">SAMN04488126_104133</name>
</gene>
<evidence type="ECO:0000256" key="3">
    <source>
        <dbReference type="RuleBase" id="RU003476"/>
    </source>
</evidence>
<accession>A0A1G7AQU5</accession>
<dbReference type="InterPro" id="IPR020084">
    <property type="entry name" value="NUDIX_hydrolase_CS"/>
</dbReference>
<dbReference type="Proteomes" id="UP000272481">
    <property type="component" value="Unassembled WGS sequence"/>
</dbReference>
<keyword evidence="8" id="KW-1185">Reference proteome</keyword>
<evidence type="ECO:0000313" key="8">
    <source>
        <dbReference type="Proteomes" id="UP000272481"/>
    </source>
</evidence>
<protein>
    <submittedName>
        <fullName evidence="6">ADP-ribose pyrophosphatase</fullName>
    </submittedName>
    <submittedName>
        <fullName evidence="5">NUDIX hydrolase</fullName>
    </submittedName>
</protein>
<organism evidence="6 7">
    <name type="scientific">Bhargavaea beijingensis</name>
    <dbReference type="NCBI Taxonomy" id="426756"/>
    <lineage>
        <taxon>Bacteria</taxon>
        <taxon>Bacillati</taxon>
        <taxon>Bacillota</taxon>
        <taxon>Bacilli</taxon>
        <taxon>Bacillales</taxon>
        <taxon>Caryophanaceae</taxon>
        <taxon>Bhargavaea</taxon>
    </lineage>
</organism>
<dbReference type="Pfam" id="PF00293">
    <property type="entry name" value="NUDIX"/>
    <property type="match status" value="1"/>
</dbReference>
<name>A0A1G7AQU5_9BACL</name>
<evidence type="ECO:0000313" key="7">
    <source>
        <dbReference type="Proteomes" id="UP000198823"/>
    </source>
</evidence>
<evidence type="ECO:0000256" key="2">
    <source>
        <dbReference type="ARBA" id="ARBA00022801"/>
    </source>
</evidence>
<dbReference type="EMBL" id="RWGW01000001">
    <property type="protein sequence ID" value="RSK37857.1"/>
    <property type="molecule type" value="Genomic_DNA"/>
</dbReference>
<dbReference type="AlphaFoldDB" id="A0A1G7AQU5"/>
<reference evidence="5 8" key="2">
    <citation type="submission" date="2018-12" db="EMBL/GenBank/DDBJ databases">
        <title>Comparitive functional genomics of dry heat resistant strains isolated from the viking spacecraft.</title>
        <authorList>
            <person name="Seuylemezian A."/>
            <person name="Vaishampayan P."/>
        </authorList>
    </citation>
    <scope>NUCLEOTIDE SEQUENCE [LARGE SCALE GENOMIC DNA]</scope>
    <source>
        <strain evidence="5 8">M6-11</strain>
    </source>
</reference>
<dbReference type="Proteomes" id="UP000198823">
    <property type="component" value="Unassembled WGS sequence"/>
</dbReference>
<proteinExistence type="inferred from homology"/>
<dbReference type="InterPro" id="IPR020476">
    <property type="entry name" value="Nudix_hydrolase"/>
</dbReference>
<dbReference type="EMBL" id="FNAR01000004">
    <property type="protein sequence ID" value="SDE17264.1"/>
    <property type="molecule type" value="Genomic_DNA"/>
</dbReference>
<dbReference type="SUPFAM" id="SSF55811">
    <property type="entry name" value="Nudix"/>
    <property type="match status" value="1"/>
</dbReference>
<evidence type="ECO:0000313" key="5">
    <source>
        <dbReference type="EMBL" id="RSK37857.1"/>
    </source>
</evidence>
<comment type="similarity">
    <text evidence="3">Belongs to the Nudix hydrolase family.</text>
</comment>
<dbReference type="InterPro" id="IPR000086">
    <property type="entry name" value="NUDIX_hydrolase_dom"/>
</dbReference>
<dbReference type="PANTHER" id="PTHR11839:SF18">
    <property type="entry name" value="NUDIX HYDROLASE DOMAIN-CONTAINING PROTEIN"/>
    <property type="match status" value="1"/>
</dbReference>
<dbReference type="PRINTS" id="PR00502">
    <property type="entry name" value="NUDIXFAMILY"/>
</dbReference>
<dbReference type="Gene3D" id="3.90.79.10">
    <property type="entry name" value="Nucleoside Triphosphate Pyrophosphohydrolase"/>
    <property type="match status" value="1"/>
</dbReference>
<dbReference type="OrthoDB" id="9806150at2"/>
<dbReference type="PANTHER" id="PTHR11839">
    <property type="entry name" value="UDP/ADP-SUGAR PYROPHOSPHATASE"/>
    <property type="match status" value="1"/>
</dbReference>
<comment type="cofactor">
    <cofactor evidence="1">
        <name>Mg(2+)</name>
        <dbReference type="ChEBI" id="CHEBI:18420"/>
    </cofactor>
</comment>
<dbReference type="RefSeq" id="WP_092095277.1">
    <property type="nucleotide sequence ID" value="NZ_FNAR01000004.1"/>
</dbReference>
<reference evidence="6 7" key="1">
    <citation type="submission" date="2016-10" db="EMBL/GenBank/DDBJ databases">
        <authorList>
            <person name="de Groot N.N."/>
        </authorList>
    </citation>
    <scope>NUCLEOTIDE SEQUENCE [LARGE SCALE GENOMIC DNA]</scope>
    <source>
        <strain evidence="6 7">CGMCC 1.6762</strain>
    </source>
</reference>
<dbReference type="PROSITE" id="PS51462">
    <property type="entry name" value="NUDIX"/>
    <property type="match status" value="1"/>
</dbReference>
<evidence type="ECO:0000313" key="6">
    <source>
        <dbReference type="EMBL" id="SDE17264.1"/>
    </source>
</evidence>
<dbReference type="GO" id="GO:0006753">
    <property type="term" value="P:nucleoside phosphate metabolic process"/>
    <property type="evidence" value="ECO:0007669"/>
    <property type="project" value="TreeGrafter"/>
</dbReference>
<dbReference type="FunFam" id="3.90.79.10:FF:000024">
    <property type="entry name" value="ADP-ribose pyrophosphatase"/>
    <property type="match status" value="1"/>
</dbReference>
<dbReference type="GO" id="GO:0016462">
    <property type="term" value="F:pyrophosphatase activity"/>
    <property type="evidence" value="ECO:0007669"/>
    <property type="project" value="UniProtKB-ARBA"/>
</dbReference>
<keyword evidence="2 3" id="KW-0378">Hydrolase</keyword>
<dbReference type="InterPro" id="IPR015797">
    <property type="entry name" value="NUDIX_hydrolase-like_dom_sf"/>
</dbReference>
<sequence length="182" mass="20254">MDKFEERTIHTETVYDGKIIRLEIDDVILPDGKPSKRELVRHPGAVALIPITDDGKIVMVEQYRKALGTTLLEVPAGKLEPGEAPEVTARRELEEETGYSSDKLEPVMTFATSPGFADETIHLFAATGLHKVDNPAQGDEDEFVELLEIPLEEAVVMLDEGQIRDAKTAFAILWAERSGRRK</sequence>
<evidence type="ECO:0000256" key="1">
    <source>
        <dbReference type="ARBA" id="ARBA00001946"/>
    </source>
</evidence>
<dbReference type="PROSITE" id="PS00893">
    <property type="entry name" value="NUDIX_BOX"/>
    <property type="match status" value="1"/>
</dbReference>
<dbReference type="STRING" id="426756.SAMN04488126_104133"/>
<dbReference type="CDD" id="cd03424">
    <property type="entry name" value="NUDIX_ADPRase_Nudt5_UGPPase_Nudt14"/>
    <property type="match status" value="1"/>
</dbReference>